<evidence type="ECO:0000256" key="5">
    <source>
        <dbReference type="ARBA" id="ARBA00023136"/>
    </source>
</evidence>
<evidence type="ECO:0000256" key="7">
    <source>
        <dbReference type="SAM" id="Phobius"/>
    </source>
</evidence>
<evidence type="ECO:0000256" key="4">
    <source>
        <dbReference type="ARBA" id="ARBA00022989"/>
    </source>
</evidence>
<keyword evidence="9" id="KW-1185">Reference proteome</keyword>
<dbReference type="Pfam" id="PF14967">
    <property type="entry name" value="FAM70"/>
    <property type="match status" value="1"/>
</dbReference>
<evidence type="ECO:0000313" key="9">
    <source>
        <dbReference type="Proteomes" id="UP001591681"/>
    </source>
</evidence>
<protein>
    <submittedName>
        <fullName evidence="8">Uncharacterized protein</fullName>
    </submittedName>
</protein>
<name>A0ABD1KAA9_9TELE</name>
<evidence type="ECO:0000256" key="1">
    <source>
        <dbReference type="ARBA" id="ARBA00004141"/>
    </source>
</evidence>
<keyword evidence="3 7" id="KW-0812">Transmembrane</keyword>
<feature type="transmembrane region" description="Helical" evidence="7">
    <location>
        <begin position="33"/>
        <end position="53"/>
    </location>
</feature>
<organism evidence="8 9">
    <name type="scientific">Coilia grayii</name>
    <name type="common">Gray's grenadier anchovy</name>
    <dbReference type="NCBI Taxonomy" id="363190"/>
    <lineage>
        <taxon>Eukaryota</taxon>
        <taxon>Metazoa</taxon>
        <taxon>Chordata</taxon>
        <taxon>Craniata</taxon>
        <taxon>Vertebrata</taxon>
        <taxon>Euteleostomi</taxon>
        <taxon>Actinopterygii</taxon>
        <taxon>Neopterygii</taxon>
        <taxon>Teleostei</taxon>
        <taxon>Clupei</taxon>
        <taxon>Clupeiformes</taxon>
        <taxon>Clupeoidei</taxon>
        <taxon>Engraulidae</taxon>
        <taxon>Coilinae</taxon>
        <taxon>Coilia</taxon>
    </lineage>
</organism>
<dbReference type="PANTHER" id="PTHR33721">
    <property type="entry name" value="TRANSMEMBRANE PROTEIN 255B-LIKE"/>
    <property type="match status" value="1"/>
</dbReference>
<comment type="similarity">
    <text evidence="2">Belongs to the TMEM255 family.</text>
</comment>
<comment type="subcellular location">
    <subcellularLocation>
        <location evidence="1">Membrane</location>
        <topology evidence="1">Multi-pass membrane protein</topology>
    </subcellularLocation>
</comment>
<dbReference type="Proteomes" id="UP001591681">
    <property type="component" value="Unassembled WGS sequence"/>
</dbReference>
<feature type="transmembrane region" description="Helical" evidence="7">
    <location>
        <begin position="198"/>
        <end position="226"/>
    </location>
</feature>
<accession>A0ABD1KAA9</accession>
<dbReference type="GO" id="GO:0016020">
    <property type="term" value="C:membrane"/>
    <property type="evidence" value="ECO:0007669"/>
    <property type="project" value="UniProtKB-SubCell"/>
</dbReference>
<dbReference type="EMBL" id="JBHFQA010000007">
    <property type="protein sequence ID" value="KAL2096050.1"/>
    <property type="molecule type" value="Genomic_DNA"/>
</dbReference>
<reference evidence="8 9" key="1">
    <citation type="submission" date="2024-09" db="EMBL/GenBank/DDBJ databases">
        <title>A chromosome-level genome assembly of Gray's grenadier anchovy, Coilia grayii.</title>
        <authorList>
            <person name="Fu Z."/>
        </authorList>
    </citation>
    <scope>NUCLEOTIDE SEQUENCE [LARGE SCALE GENOMIC DNA]</scope>
    <source>
        <strain evidence="8">G4</strain>
        <tissue evidence="8">Muscle</tissue>
    </source>
</reference>
<feature type="transmembrane region" description="Helical" evidence="7">
    <location>
        <begin position="65"/>
        <end position="85"/>
    </location>
</feature>
<proteinExistence type="inferred from homology"/>
<feature type="region of interest" description="Disordered" evidence="6">
    <location>
        <begin position="242"/>
        <end position="269"/>
    </location>
</feature>
<evidence type="ECO:0000313" key="8">
    <source>
        <dbReference type="EMBL" id="KAL2096050.1"/>
    </source>
</evidence>
<dbReference type="PANTHER" id="PTHR33721:SF4">
    <property type="entry name" value="TRANSMEMBRANE PROTEIN 255B"/>
    <property type="match status" value="1"/>
</dbReference>
<keyword evidence="5 7" id="KW-0472">Membrane</keyword>
<sequence length="321" mass="35029">MSPSRPGQPEEQAKAASILSLTELTRKRRRRKAVWLVLGLLCLSLVTVALGTYCSTRTESINITGYMSGVILAFGSFLGILGLQLEENRKQLLVASIVFLSFGIMASFMSVVVDGVFILLSVDIRPLKAGRCQFYTSGNGYIYENYYASVPCQGLMETCSMKVRSGTCYCCDLYDCANGGYLNNYYEFVGVQSCQEVLTLYVCMWLLTCLNVLAFVLAIMATAVLGSIKDLKNDMMSPELTRGGRSPLLGHREESVSHPSAPLLGDPSLHPGDQLYPRASLYRMVAGSASDSAASTQSETNPPPFAPLYNLLPHKLQGYVA</sequence>
<dbReference type="AlphaFoldDB" id="A0ABD1KAA9"/>
<comment type="caution">
    <text evidence="8">The sequence shown here is derived from an EMBL/GenBank/DDBJ whole genome shotgun (WGS) entry which is preliminary data.</text>
</comment>
<gene>
    <name evidence="8" type="ORF">ACEWY4_008198</name>
</gene>
<dbReference type="InterPro" id="IPR028014">
    <property type="entry name" value="TMEM255"/>
</dbReference>
<keyword evidence="4 7" id="KW-1133">Transmembrane helix</keyword>
<evidence type="ECO:0000256" key="3">
    <source>
        <dbReference type="ARBA" id="ARBA00022692"/>
    </source>
</evidence>
<feature type="transmembrane region" description="Helical" evidence="7">
    <location>
        <begin position="92"/>
        <end position="120"/>
    </location>
</feature>
<evidence type="ECO:0000256" key="2">
    <source>
        <dbReference type="ARBA" id="ARBA00007903"/>
    </source>
</evidence>
<evidence type="ECO:0000256" key="6">
    <source>
        <dbReference type="SAM" id="MobiDB-lite"/>
    </source>
</evidence>